<accession>A0A0A9CN66</accession>
<evidence type="ECO:0000313" key="1">
    <source>
        <dbReference type="EMBL" id="JAD77016.1"/>
    </source>
</evidence>
<organism evidence="1">
    <name type="scientific">Arundo donax</name>
    <name type="common">Giant reed</name>
    <name type="synonym">Donax arundinaceus</name>
    <dbReference type="NCBI Taxonomy" id="35708"/>
    <lineage>
        <taxon>Eukaryota</taxon>
        <taxon>Viridiplantae</taxon>
        <taxon>Streptophyta</taxon>
        <taxon>Embryophyta</taxon>
        <taxon>Tracheophyta</taxon>
        <taxon>Spermatophyta</taxon>
        <taxon>Magnoliopsida</taxon>
        <taxon>Liliopsida</taxon>
        <taxon>Poales</taxon>
        <taxon>Poaceae</taxon>
        <taxon>PACMAD clade</taxon>
        <taxon>Arundinoideae</taxon>
        <taxon>Arundineae</taxon>
        <taxon>Arundo</taxon>
    </lineage>
</organism>
<dbReference type="AlphaFoldDB" id="A0A0A9CN66"/>
<dbReference type="EMBL" id="GBRH01220879">
    <property type="protein sequence ID" value="JAD77016.1"/>
    <property type="molecule type" value="Transcribed_RNA"/>
</dbReference>
<reference evidence="1" key="2">
    <citation type="journal article" date="2015" name="Data Brief">
        <title>Shoot transcriptome of the giant reed, Arundo donax.</title>
        <authorList>
            <person name="Barrero R.A."/>
            <person name="Guerrero F.D."/>
            <person name="Moolhuijzen P."/>
            <person name="Goolsby J.A."/>
            <person name="Tidwell J."/>
            <person name="Bellgard S.E."/>
            <person name="Bellgard M.I."/>
        </authorList>
    </citation>
    <scope>NUCLEOTIDE SEQUENCE</scope>
    <source>
        <tissue evidence="1">Shoot tissue taken approximately 20 cm above the soil surface</tissue>
    </source>
</reference>
<sequence length="137" mass="14082">MVGSVGNGLADLGAANGFGKAAAAVAEPLPMELEPPEAVAAAAEALVEGKGEEGGAAGSGGRREIVMGRNVHTSCFAVKEPDEDDEETGEREATMASVLALYRRSLVERTKHHLGTLPAPLSLRSILPCSVSSRSRS</sequence>
<name>A0A0A9CN66_ARUDO</name>
<protein>
    <submittedName>
        <fullName evidence="1">Uncharacterized protein</fullName>
    </submittedName>
</protein>
<proteinExistence type="predicted"/>
<reference evidence="1" key="1">
    <citation type="submission" date="2014-09" db="EMBL/GenBank/DDBJ databases">
        <authorList>
            <person name="Magalhaes I.L.F."/>
            <person name="Oliveira U."/>
            <person name="Santos F.R."/>
            <person name="Vidigal T.H.D.A."/>
            <person name="Brescovit A.D."/>
            <person name="Santos A.J."/>
        </authorList>
    </citation>
    <scope>NUCLEOTIDE SEQUENCE</scope>
    <source>
        <tissue evidence="1">Shoot tissue taken approximately 20 cm above the soil surface</tissue>
    </source>
</reference>